<reference evidence="1 2" key="1">
    <citation type="submission" date="2019-06" db="EMBL/GenBank/DDBJ databases">
        <title>Draft genome sequence of the filamentous fungus Phialemoniopsis curvata isolated from diesel fuel.</title>
        <authorList>
            <person name="Varaljay V.A."/>
            <person name="Lyon W.J."/>
            <person name="Crouch A.L."/>
            <person name="Drake C.E."/>
            <person name="Hollomon J.M."/>
            <person name="Nadeau L.J."/>
            <person name="Nunn H.S."/>
            <person name="Stevenson B.S."/>
            <person name="Bojanowski C.L."/>
            <person name="Crookes-Goodson W.J."/>
        </authorList>
    </citation>
    <scope>NUCLEOTIDE SEQUENCE [LARGE SCALE GENOMIC DNA]</scope>
    <source>
        <strain evidence="1 2">D216</strain>
    </source>
</reference>
<accession>A0A507ATI0</accession>
<dbReference type="PANTHER" id="PTHR47381">
    <property type="entry name" value="ALPHA/BETA-HYDROLASES SUPERFAMILY PROTEIN"/>
    <property type="match status" value="1"/>
</dbReference>
<dbReference type="InParanoid" id="A0A507ATI0"/>
<dbReference type="InterPro" id="IPR029058">
    <property type="entry name" value="AB_hydrolase_fold"/>
</dbReference>
<dbReference type="AlphaFoldDB" id="A0A507ATI0"/>
<evidence type="ECO:0000313" key="1">
    <source>
        <dbReference type="EMBL" id="TPX10777.1"/>
    </source>
</evidence>
<keyword evidence="2" id="KW-1185">Reference proteome</keyword>
<sequence>MPGTPNPMAAGLGPTPAVSMKTIQMTGLWVDVYGLAELAPDATSVAVLWLHNPRTRSKEEMADIAARAVAAHNASVQKTKKAAARRGLVAAAFDQRNHGSRMVLQEANGAWRNGNATHAQDMFGVIAGTAADTSLLIDLFGSYVFPEREAGFVDRHLVLGVSLGGHSGWQLMFRDPRVVAGVMVIGCPDFINLLSDRARLTKLSTFDAATKGASFLGSKDFPQGLMQSCFKHDPRGMVFSKGEPVWPASEGEQEKVKAALRSRVAGKKFLVTSGGADKLVNYECSRPFLDVFKKAAQTWPDLELSVEDNVYAGIGHEFSADMVKDSVRFIVDAVSAEGRTIAHVSSNADERSSKI</sequence>
<organism evidence="1 2">
    <name type="scientific">Thyridium curvatum</name>
    <dbReference type="NCBI Taxonomy" id="1093900"/>
    <lineage>
        <taxon>Eukaryota</taxon>
        <taxon>Fungi</taxon>
        <taxon>Dikarya</taxon>
        <taxon>Ascomycota</taxon>
        <taxon>Pezizomycotina</taxon>
        <taxon>Sordariomycetes</taxon>
        <taxon>Sordariomycetidae</taxon>
        <taxon>Thyridiales</taxon>
        <taxon>Thyridiaceae</taxon>
        <taxon>Thyridium</taxon>
    </lineage>
</organism>
<evidence type="ECO:0008006" key="3">
    <source>
        <dbReference type="Google" id="ProtNLM"/>
    </source>
</evidence>
<dbReference type="GeneID" id="41975793"/>
<dbReference type="Gene3D" id="3.40.50.1820">
    <property type="entry name" value="alpha/beta hydrolase"/>
    <property type="match status" value="1"/>
</dbReference>
<dbReference type="PANTHER" id="PTHR47381:SF3">
    <property type="entry name" value="ALPHA_BETA-HYDROLASES SUPERFAMILY PROTEIN"/>
    <property type="match status" value="1"/>
</dbReference>
<comment type="caution">
    <text evidence="1">The sequence shown here is derived from an EMBL/GenBank/DDBJ whole genome shotgun (WGS) entry which is preliminary data.</text>
</comment>
<name>A0A507ATI0_9PEZI</name>
<dbReference type="Proteomes" id="UP000319257">
    <property type="component" value="Unassembled WGS sequence"/>
</dbReference>
<dbReference type="OrthoDB" id="2152248at2759"/>
<gene>
    <name evidence="1" type="ORF">E0L32_008346</name>
</gene>
<dbReference type="SUPFAM" id="SSF53474">
    <property type="entry name" value="alpha/beta-Hydrolases"/>
    <property type="match status" value="1"/>
</dbReference>
<proteinExistence type="predicted"/>
<dbReference type="STRING" id="1093900.A0A507ATI0"/>
<protein>
    <recommendedName>
        <fullName evidence="3">AB hydrolase-1 domain-containing protein</fullName>
    </recommendedName>
</protein>
<evidence type="ECO:0000313" key="2">
    <source>
        <dbReference type="Proteomes" id="UP000319257"/>
    </source>
</evidence>
<dbReference type="RefSeq" id="XP_030992488.1">
    <property type="nucleotide sequence ID" value="XM_031143190.1"/>
</dbReference>
<dbReference type="EMBL" id="SKBQ01000054">
    <property type="protein sequence ID" value="TPX10777.1"/>
    <property type="molecule type" value="Genomic_DNA"/>
</dbReference>